<dbReference type="Gene3D" id="3.40.50.1820">
    <property type="entry name" value="alpha/beta hydrolase"/>
    <property type="match status" value="1"/>
</dbReference>
<evidence type="ECO:0000259" key="3">
    <source>
        <dbReference type="Pfam" id="PF00135"/>
    </source>
</evidence>
<dbReference type="Proteomes" id="UP000249218">
    <property type="component" value="Unassembled WGS sequence"/>
</dbReference>
<dbReference type="Pfam" id="PF00135">
    <property type="entry name" value="COesterase"/>
    <property type="match status" value="1"/>
</dbReference>
<evidence type="ECO:0000313" key="4">
    <source>
        <dbReference type="EMBL" id="PZC76776.1"/>
    </source>
</evidence>
<organism evidence="4 5">
    <name type="scientific">Helicoverpa armigera</name>
    <name type="common">Cotton bollworm</name>
    <name type="synonym">Heliothis armigera</name>
    <dbReference type="NCBI Taxonomy" id="29058"/>
    <lineage>
        <taxon>Eukaryota</taxon>
        <taxon>Metazoa</taxon>
        <taxon>Ecdysozoa</taxon>
        <taxon>Arthropoda</taxon>
        <taxon>Hexapoda</taxon>
        <taxon>Insecta</taxon>
        <taxon>Pterygota</taxon>
        <taxon>Neoptera</taxon>
        <taxon>Endopterygota</taxon>
        <taxon>Lepidoptera</taxon>
        <taxon>Glossata</taxon>
        <taxon>Ditrysia</taxon>
        <taxon>Noctuoidea</taxon>
        <taxon>Noctuidae</taxon>
        <taxon>Heliothinae</taxon>
        <taxon>Helicoverpa</taxon>
    </lineage>
</organism>
<reference evidence="4 5" key="1">
    <citation type="journal article" date="2017" name="BMC Biol.">
        <title>Genomic innovations, transcriptional plasticity and gene loss underlying the evolution and divergence of two highly polyphagous and invasive Helicoverpa pest species.</title>
        <authorList>
            <person name="Pearce S.L."/>
            <person name="Clarke D.F."/>
            <person name="East P.D."/>
            <person name="Elfekih S."/>
            <person name="Gordon K.H."/>
            <person name="Jermiin L.S."/>
            <person name="McGaughran A."/>
            <person name="Oakeshott J.G."/>
            <person name="Papanikolaou A."/>
            <person name="Perera O.P."/>
            <person name="Rane R.V."/>
            <person name="Richards S."/>
            <person name="Tay W.T."/>
            <person name="Walsh T.K."/>
            <person name="Anderson A."/>
            <person name="Anderson C.J."/>
            <person name="Asgari S."/>
            <person name="Board P.G."/>
            <person name="Bretschneider A."/>
            <person name="Campbell P.M."/>
            <person name="Chertemps T."/>
            <person name="Christeller J.T."/>
            <person name="Coppin C.W."/>
            <person name="Downes S.J."/>
            <person name="Duan G."/>
            <person name="Farnsworth C.A."/>
            <person name="Good R.T."/>
            <person name="Han L.B."/>
            <person name="Han Y.C."/>
            <person name="Hatje K."/>
            <person name="Horne I."/>
            <person name="Huang Y.P."/>
            <person name="Hughes D.S."/>
            <person name="Jacquin-Joly E."/>
            <person name="James W."/>
            <person name="Jhangiani S."/>
            <person name="Kollmar M."/>
            <person name="Kuwar S.S."/>
            <person name="Li S."/>
            <person name="Liu N.Y."/>
            <person name="Maibeche M.T."/>
            <person name="Miller J.R."/>
            <person name="Montagne N."/>
            <person name="Perry T."/>
            <person name="Qu J."/>
            <person name="Song S.V."/>
            <person name="Sutton G.G."/>
            <person name="Vogel H."/>
            <person name="Walenz B.P."/>
            <person name="Xu W."/>
            <person name="Zhang H.J."/>
            <person name="Zou Z."/>
            <person name="Batterham P."/>
            <person name="Edwards O.R."/>
            <person name="Feyereisen R."/>
            <person name="Gibbs R.A."/>
            <person name="Heckel D.G."/>
            <person name="McGrath A."/>
            <person name="Robin C."/>
            <person name="Scherer S.E."/>
            <person name="Worley K.C."/>
            <person name="Wu Y.D."/>
        </authorList>
    </citation>
    <scope>NUCLEOTIDE SEQUENCE [LARGE SCALE GENOMIC DNA]</scope>
    <source>
        <strain evidence="4">Harm_GR_Male_#8</strain>
        <tissue evidence="4">Whole organism</tissue>
    </source>
</reference>
<evidence type="ECO:0000256" key="1">
    <source>
        <dbReference type="ARBA" id="ARBA00023180"/>
    </source>
</evidence>
<dbReference type="EMBL" id="KZ149945">
    <property type="protein sequence ID" value="PZC76776.1"/>
    <property type="molecule type" value="Genomic_DNA"/>
</dbReference>
<gene>
    <name evidence="4" type="primary">HaOG200127</name>
    <name evidence="4" type="ORF">B5X24_HaOG200127</name>
</gene>
<keyword evidence="5" id="KW-1185">Reference proteome</keyword>
<name>A0A2W1BVV3_HELAM</name>
<protein>
    <recommendedName>
        <fullName evidence="3">Carboxylesterase type B domain-containing protein</fullName>
    </recommendedName>
</protein>
<keyword evidence="1" id="KW-0325">Glycoprotein</keyword>
<evidence type="ECO:0000313" key="5">
    <source>
        <dbReference type="Proteomes" id="UP000249218"/>
    </source>
</evidence>
<dbReference type="AlphaFoldDB" id="A0A2W1BVV3"/>
<feature type="domain" description="Carboxylesterase type B" evidence="3">
    <location>
        <begin position="30"/>
        <end position="477"/>
    </location>
</feature>
<feature type="chain" id="PRO_5015991275" description="Carboxylesterase type B domain-containing protein" evidence="2">
    <location>
        <begin position="23"/>
        <end position="534"/>
    </location>
</feature>
<dbReference type="PANTHER" id="PTHR11559">
    <property type="entry name" value="CARBOXYLESTERASE"/>
    <property type="match status" value="1"/>
</dbReference>
<keyword evidence="2" id="KW-0732">Signal</keyword>
<dbReference type="OrthoDB" id="3200163at2759"/>
<evidence type="ECO:0000256" key="2">
    <source>
        <dbReference type="SAM" id="SignalP"/>
    </source>
</evidence>
<dbReference type="InterPro" id="IPR002018">
    <property type="entry name" value="CarbesteraseB"/>
</dbReference>
<accession>A0A2W1BVV3</accession>
<sequence length="534" mass="59772">MLGAAWAALAASAALCAVLARAEPRPHRDVPSSQGVVRGYLTPQPPHFAYYGLPYASPPTRAARFKDPTPPPKWDGIFEATHEVKCPQLNADGEENCLVVNVFTPEDATSLPVLVLVHDGYYQSGWGAYQPPNGLIEEGFVIVTFNYRLGALGFLCLRIPEAPGNAGLKDQIAMLYWVHMNIAEFGGNPRDVTVYGTGAGAEAVQLLLMSGLEQGLLHKVILESGSVLSPISMAYDPLTVAYNGATSLGYDGSTEPEELYNFYVQASADDLSRITEMFLPCVENSSDSIHNIIDMDPLTKLKDGRFHNVPMLITFTEKEIVSVIQEMEKFQNPPAIFEFLLPNNLEFDDHKTKHRVGEIIKQFYFSKDFTRANMAQSYADYIYDILTAYPIIKMAMVFADKNSYPVYVMKFNLTKTIVTLEGSLTGNFDTLLDYFYKDEEHTEIVLEKLMVLLRNFIRIGDPTPLTSTLIPLIWQPLQKPLYIAEVPLLQFDDTVKIIVPPNHQRLLFLENIYTRFYKPLAQVQQDAEGSGEDQ</sequence>
<dbReference type="InterPro" id="IPR029058">
    <property type="entry name" value="AB_hydrolase_fold"/>
</dbReference>
<feature type="signal peptide" evidence="2">
    <location>
        <begin position="1"/>
        <end position="22"/>
    </location>
</feature>
<proteinExistence type="predicted"/>
<dbReference type="SUPFAM" id="SSF53474">
    <property type="entry name" value="alpha/beta-Hydrolases"/>
    <property type="match status" value="1"/>
</dbReference>
<dbReference type="InterPro" id="IPR050309">
    <property type="entry name" value="Type-B_Carboxylest/Lipase"/>
</dbReference>